<comment type="caution">
    <text evidence="7">The sequence shown here is derived from an EMBL/GenBank/DDBJ whole genome shotgun (WGS) entry which is preliminary data.</text>
</comment>
<feature type="domain" description="HTH lysR-type" evidence="6">
    <location>
        <begin position="1"/>
        <end position="58"/>
    </location>
</feature>
<dbReference type="PROSITE" id="PS50931">
    <property type="entry name" value="HTH_LYSR"/>
    <property type="match status" value="1"/>
</dbReference>
<evidence type="ECO:0000256" key="1">
    <source>
        <dbReference type="ARBA" id="ARBA00009437"/>
    </source>
</evidence>
<feature type="region of interest" description="Disordered" evidence="5">
    <location>
        <begin position="299"/>
        <end position="327"/>
    </location>
</feature>
<evidence type="ECO:0000256" key="2">
    <source>
        <dbReference type="ARBA" id="ARBA00023015"/>
    </source>
</evidence>
<dbReference type="SUPFAM" id="SSF53850">
    <property type="entry name" value="Periplasmic binding protein-like II"/>
    <property type="match status" value="1"/>
</dbReference>
<evidence type="ECO:0000313" key="7">
    <source>
        <dbReference type="EMBL" id="GAA0746889.1"/>
    </source>
</evidence>
<organism evidence="7 8">
    <name type="scientific">Ideonella azotifigens</name>
    <dbReference type="NCBI Taxonomy" id="513160"/>
    <lineage>
        <taxon>Bacteria</taxon>
        <taxon>Pseudomonadati</taxon>
        <taxon>Pseudomonadota</taxon>
        <taxon>Betaproteobacteria</taxon>
        <taxon>Burkholderiales</taxon>
        <taxon>Sphaerotilaceae</taxon>
        <taxon>Ideonella</taxon>
    </lineage>
</organism>
<dbReference type="Gene3D" id="1.10.10.10">
    <property type="entry name" value="Winged helix-like DNA-binding domain superfamily/Winged helix DNA-binding domain"/>
    <property type="match status" value="1"/>
</dbReference>
<dbReference type="PANTHER" id="PTHR30419">
    <property type="entry name" value="HTH-TYPE TRANSCRIPTIONAL REGULATOR YBHD"/>
    <property type="match status" value="1"/>
</dbReference>
<protein>
    <submittedName>
        <fullName evidence="7">LysR family transcriptional regulator</fullName>
    </submittedName>
</protein>
<dbReference type="SUPFAM" id="SSF46785">
    <property type="entry name" value="Winged helix' DNA-binding domain"/>
    <property type="match status" value="1"/>
</dbReference>
<proteinExistence type="inferred from homology"/>
<dbReference type="Gene3D" id="3.40.190.290">
    <property type="match status" value="1"/>
</dbReference>
<reference evidence="8" key="1">
    <citation type="journal article" date="2019" name="Int. J. Syst. Evol. Microbiol.">
        <title>The Global Catalogue of Microorganisms (GCM) 10K type strain sequencing project: providing services to taxonomists for standard genome sequencing and annotation.</title>
        <authorList>
            <consortium name="The Broad Institute Genomics Platform"/>
            <consortium name="The Broad Institute Genome Sequencing Center for Infectious Disease"/>
            <person name="Wu L."/>
            <person name="Ma J."/>
        </authorList>
    </citation>
    <scope>NUCLEOTIDE SEQUENCE [LARGE SCALE GENOMIC DNA]</scope>
    <source>
        <strain evidence="8">JCM 15503</strain>
    </source>
</reference>
<accession>A0ABP3V539</accession>
<dbReference type="InterPro" id="IPR050950">
    <property type="entry name" value="HTH-type_LysR_regulators"/>
</dbReference>
<sequence>MNIASARLFLEVAEAGSLSKVAARRQTVQSHVSRQISEFEATFGSPLFRRTGRGVALTELGSRAALRLRSWLQETERLTEDLRADAGKVLGEVRMGIIPSAAHPLVTRLFERLQQEHPGIRLNIAEAQGAEIDAMLDSGAVDLAVLFRFKRPSGREEKLLSVAHTYLVSAPGDDLTCEPTVNFTRLANLRLVLPRRPGQWRNALDEAARSLGFKLETVTEADSLTVQKELVAHTKGLYSVLGPYSMAAELQSGRLQASQLVKPDLIRHTTLALPKQGKLSPACRIVAEVVQQLTHSWGDRLTEPVPEGDASKSAAKARRSPKEKTSA</sequence>
<evidence type="ECO:0000256" key="4">
    <source>
        <dbReference type="ARBA" id="ARBA00023163"/>
    </source>
</evidence>
<name>A0ABP3V539_9BURK</name>
<dbReference type="Pfam" id="PF03466">
    <property type="entry name" value="LysR_substrate"/>
    <property type="match status" value="1"/>
</dbReference>
<evidence type="ECO:0000313" key="8">
    <source>
        <dbReference type="Proteomes" id="UP001500279"/>
    </source>
</evidence>
<dbReference type="InterPro" id="IPR005119">
    <property type="entry name" value="LysR_subst-bd"/>
</dbReference>
<gene>
    <name evidence="7" type="ORF">GCM10009107_14890</name>
</gene>
<keyword evidence="4" id="KW-0804">Transcription</keyword>
<keyword evidence="2" id="KW-0805">Transcription regulation</keyword>
<dbReference type="EMBL" id="BAAAEW010000006">
    <property type="protein sequence ID" value="GAA0746889.1"/>
    <property type="molecule type" value="Genomic_DNA"/>
</dbReference>
<dbReference type="Proteomes" id="UP001500279">
    <property type="component" value="Unassembled WGS sequence"/>
</dbReference>
<keyword evidence="8" id="KW-1185">Reference proteome</keyword>
<dbReference type="RefSeq" id="WP_141286069.1">
    <property type="nucleotide sequence ID" value="NZ_BAAAEW010000006.1"/>
</dbReference>
<evidence type="ECO:0000259" key="6">
    <source>
        <dbReference type="PROSITE" id="PS50931"/>
    </source>
</evidence>
<dbReference type="InterPro" id="IPR036388">
    <property type="entry name" value="WH-like_DNA-bd_sf"/>
</dbReference>
<keyword evidence="3" id="KW-0238">DNA-binding</keyword>
<dbReference type="Pfam" id="PF00126">
    <property type="entry name" value="HTH_1"/>
    <property type="match status" value="1"/>
</dbReference>
<evidence type="ECO:0000256" key="3">
    <source>
        <dbReference type="ARBA" id="ARBA00023125"/>
    </source>
</evidence>
<evidence type="ECO:0000256" key="5">
    <source>
        <dbReference type="SAM" id="MobiDB-lite"/>
    </source>
</evidence>
<dbReference type="InterPro" id="IPR000847">
    <property type="entry name" value="LysR_HTH_N"/>
</dbReference>
<dbReference type="InterPro" id="IPR036390">
    <property type="entry name" value="WH_DNA-bd_sf"/>
</dbReference>
<comment type="similarity">
    <text evidence="1">Belongs to the LysR transcriptional regulatory family.</text>
</comment>